<evidence type="ECO:0000256" key="1">
    <source>
        <dbReference type="SAM" id="MobiDB-lite"/>
    </source>
</evidence>
<feature type="region of interest" description="Disordered" evidence="1">
    <location>
        <begin position="94"/>
        <end position="130"/>
    </location>
</feature>
<feature type="compositionally biased region" description="Basic residues" evidence="1">
    <location>
        <begin position="115"/>
        <end position="124"/>
    </location>
</feature>
<keyword evidence="3" id="KW-1185">Reference proteome</keyword>
<evidence type="ECO:0000313" key="3">
    <source>
        <dbReference type="Proteomes" id="UP001165082"/>
    </source>
</evidence>
<reference evidence="2" key="1">
    <citation type="submission" date="2022-07" db="EMBL/GenBank/DDBJ databases">
        <title>Genome analysis of Parmales, a sister group of diatoms, reveals the evolutionary specialization of diatoms from phago-mixotrophs to photoautotrophs.</title>
        <authorList>
            <person name="Ban H."/>
            <person name="Sato S."/>
            <person name="Yoshikawa S."/>
            <person name="Kazumasa Y."/>
            <person name="Nakamura Y."/>
            <person name="Ichinomiya M."/>
            <person name="Saitoh K."/>
            <person name="Sato N."/>
            <person name="Blanc-Mathieu R."/>
            <person name="Endo H."/>
            <person name="Kuwata A."/>
            <person name="Ogata H."/>
        </authorList>
    </citation>
    <scope>NUCLEOTIDE SEQUENCE</scope>
</reference>
<dbReference type="EMBL" id="BRXZ01001322">
    <property type="protein sequence ID" value="GMH68267.1"/>
    <property type="molecule type" value="Genomic_DNA"/>
</dbReference>
<accession>A0A9W7E6Y2</accession>
<organism evidence="2 3">
    <name type="scientific">Triparma retinervis</name>
    <dbReference type="NCBI Taxonomy" id="2557542"/>
    <lineage>
        <taxon>Eukaryota</taxon>
        <taxon>Sar</taxon>
        <taxon>Stramenopiles</taxon>
        <taxon>Ochrophyta</taxon>
        <taxon>Bolidophyceae</taxon>
        <taxon>Parmales</taxon>
        <taxon>Triparmaceae</taxon>
        <taxon>Triparma</taxon>
    </lineage>
</organism>
<protein>
    <submittedName>
        <fullName evidence="2">Uncharacterized protein</fullName>
    </submittedName>
</protein>
<comment type="caution">
    <text evidence="2">The sequence shown here is derived from an EMBL/GenBank/DDBJ whole genome shotgun (WGS) entry which is preliminary data.</text>
</comment>
<sequence length="297" mass="32890">MITHTLIHAFSGAGRAIAAELSSPDAYDAFQPQNPLPLSSDDSVVVSTKRKRRTSPAVMPEGRRGSRIKIKKKMFDEWYEDKDDLWGITTRIPDVKGQDEGQDDGYSAFGPTKAGQKHKNRKVTKSLEPSRETSSDVYSSLLSFLISCGGTHSAMVAAIADWSITYERGQWIYRSGSGGSGGKFCSRPAVARFLKLPFAPELKMRKKSTTDPEVAISKLGVYLKKSGGANDLVAGTDILGRRWKAARVYAESNHEHHQWRYTLVDKKGSETNFYTRPAVARHFGLKGQMESTVRNGK</sequence>
<feature type="region of interest" description="Disordered" evidence="1">
    <location>
        <begin position="32"/>
        <end position="64"/>
    </location>
</feature>
<name>A0A9W7E6Y2_9STRA</name>
<dbReference type="Proteomes" id="UP001165082">
    <property type="component" value="Unassembled WGS sequence"/>
</dbReference>
<dbReference type="AlphaFoldDB" id="A0A9W7E6Y2"/>
<evidence type="ECO:0000313" key="2">
    <source>
        <dbReference type="EMBL" id="GMH68267.1"/>
    </source>
</evidence>
<gene>
    <name evidence="2" type="ORF">TrRE_jg2124</name>
</gene>
<proteinExistence type="predicted"/>